<proteinExistence type="predicted"/>
<evidence type="ECO:0000256" key="2">
    <source>
        <dbReference type="ARBA" id="ARBA00023157"/>
    </source>
</evidence>
<gene>
    <name evidence="7" type="primary">Sirpb1</name>
    <name evidence="7" type="ORF">PIPCHL_R04407</name>
</gene>
<evidence type="ECO:0000256" key="5">
    <source>
        <dbReference type="SAM" id="Phobius"/>
    </source>
</evidence>
<feature type="domain" description="Ig-like" evidence="6">
    <location>
        <begin position="2"/>
        <end position="87"/>
    </location>
</feature>
<dbReference type="SMART" id="SM00408">
    <property type="entry name" value="IGc2"/>
    <property type="match status" value="1"/>
</dbReference>
<keyword evidence="3" id="KW-0325">Glycoprotein</keyword>
<reference evidence="7 8" key="1">
    <citation type="submission" date="2019-09" db="EMBL/GenBank/DDBJ databases">
        <title>Bird 10,000 Genomes (B10K) Project - Family phase.</title>
        <authorList>
            <person name="Zhang G."/>
        </authorList>
    </citation>
    <scope>NUCLEOTIDE SEQUENCE [LARGE SCALE GENOMIC DNA]</scope>
    <source>
        <strain evidence="7">B10K-DU-007-02</strain>
        <tissue evidence="7">Mixed tissue sample</tissue>
    </source>
</reference>
<dbReference type="FunFam" id="2.60.40.10:FF:000295">
    <property type="entry name" value="Tyrosine-protein phosphatase non-receptor type substrate 1"/>
    <property type="match status" value="1"/>
</dbReference>
<keyword evidence="4" id="KW-0393">Immunoglobulin domain</keyword>
<dbReference type="PROSITE" id="PS50835">
    <property type="entry name" value="IG_LIKE"/>
    <property type="match status" value="2"/>
</dbReference>
<comment type="caution">
    <text evidence="7">The sequence shown here is derived from an EMBL/GenBank/DDBJ whole genome shotgun (WGS) entry which is preliminary data.</text>
</comment>
<evidence type="ECO:0000256" key="3">
    <source>
        <dbReference type="ARBA" id="ARBA00023180"/>
    </source>
</evidence>
<feature type="transmembrane region" description="Helical" evidence="5">
    <location>
        <begin position="298"/>
        <end position="319"/>
    </location>
</feature>
<dbReference type="InterPro" id="IPR036179">
    <property type="entry name" value="Ig-like_dom_sf"/>
</dbReference>
<dbReference type="InterPro" id="IPR003598">
    <property type="entry name" value="Ig_sub2"/>
</dbReference>
<feature type="non-terminal residue" evidence="7">
    <location>
        <position position="1"/>
    </location>
</feature>
<dbReference type="Pfam" id="PF07654">
    <property type="entry name" value="C1-set"/>
    <property type="match status" value="1"/>
</dbReference>
<dbReference type="InterPro" id="IPR013106">
    <property type="entry name" value="Ig_V-set"/>
</dbReference>
<organism evidence="7 8">
    <name type="scientific">Piprites chloris</name>
    <name type="common">Wing-barred manakin</name>
    <dbReference type="NCBI Taxonomy" id="114369"/>
    <lineage>
        <taxon>Eukaryota</taxon>
        <taxon>Metazoa</taxon>
        <taxon>Chordata</taxon>
        <taxon>Craniata</taxon>
        <taxon>Vertebrata</taxon>
        <taxon>Euteleostomi</taxon>
        <taxon>Archelosauria</taxon>
        <taxon>Archosauria</taxon>
        <taxon>Dinosauria</taxon>
        <taxon>Saurischia</taxon>
        <taxon>Theropoda</taxon>
        <taxon>Coelurosauria</taxon>
        <taxon>Aves</taxon>
        <taxon>Neognathae</taxon>
        <taxon>Neoaves</taxon>
        <taxon>Telluraves</taxon>
        <taxon>Australaves</taxon>
        <taxon>Passeriformes</taxon>
        <taxon>Pipridae</taxon>
        <taxon>Piprites</taxon>
    </lineage>
</organism>
<dbReference type="Pfam" id="PF07686">
    <property type="entry name" value="V-set"/>
    <property type="match status" value="1"/>
</dbReference>
<dbReference type="InterPro" id="IPR007110">
    <property type="entry name" value="Ig-like_dom"/>
</dbReference>
<keyword evidence="2" id="KW-1015">Disulfide bond</keyword>
<keyword evidence="5" id="KW-0472">Membrane</keyword>
<dbReference type="Proteomes" id="UP000520962">
    <property type="component" value="Unassembled WGS sequence"/>
</dbReference>
<dbReference type="SUPFAM" id="SSF48726">
    <property type="entry name" value="Immunoglobulin"/>
    <property type="match status" value="2"/>
</dbReference>
<feature type="non-terminal residue" evidence="7">
    <location>
        <position position="324"/>
    </location>
</feature>
<dbReference type="Gene3D" id="2.60.40.10">
    <property type="entry name" value="Immunoglobulins"/>
    <property type="match status" value="2"/>
</dbReference>
<dbReference type="PANTHER" id="PTHR19971">
    <property type="entry name" value="SIGNAL-REGULATORY PROTEIN BETA"/>
    <property type="match status" value="1"/>
</dbReference>
<dbReference type="InterPro" id="IPR051755">
    <property type="entry name" value="Ig-like_CS_Receptor"/>
</dbReference>
<name>A0A7L0ILC1_PIPCL</name>
<evidence type="ECO:0000313" key="8">
    <source>
        <dbReference type="Proteomes" id="UP000520962"/>
    </source>
</evidence>
<dbReference type="AlphaFoldDB" id="A0A7L0ILC1"/>
<dbReference type="InterPro" id="IPR013783">
    <property type="entry name" value="Ig-like_fold"/>
</dbReference>
<keyword evidence="8" id="KW-1185">Reference proteome</keyword>
<keyword evidence="5" id="KW-1133">Transmembrane helix</keyword>
<evidence type="ECO:0000259" key="6">
    <source>
        <dbReference type="PROSITE" id="PS50835"/>
    </source>
</evidence>
<dbReference type="InterPro" id="IPR003597">
    <property type="entry name" value="Ig_C1-set"/>
</dbReference>
<sequence>GQDFKLHQPQDKVSVKAGETLTLNCTVSGPSEPGPVKWLKGWGSGNRTILGDTGSAPRVIRAVNGSNTDFTIHIRDVQPEDVGTYYCVKFRKSLSGENEVFRRGSGTEVSVLEQLLGGTSSVGFAQGEQGWGGGFRGQSQAGGPGVGTLGHGVGTEHPAGSRARDVRHEALPLFPVSPSVDVSADQTSPIEVNKIMKFTCHVKGFYPANVAVSWLENGVKIEVEKDSRPSVFRQGLFELRSQLEVQATEEKNGSMFTCLVVHDAQPPVNQSAILWIASPDQNKGSQMYSDVNLSSSILLLWLGMLLEKGILSGLLFFLFKRTKR</sequence>
<dbReference type="SMART" id="SM00406">
    <property type="entry name" value="IGv"/>
    <property type="match status" value="1"/>
</dbReference>
<keyword evidence="5" id="KW-0812">Transmembrane</keyword>
<protein>
    <submittedName>
        <fullName evidence="7">SIRBL protein</fullName>
    </submittedName>
</protein>
<evidence type="ECO:0000256" key="1">
    <source>
        <dbReference type="ARBA" id="ARBA00022729"/>
    </source>
</evidence>
<accession>A0A7L0ILC1</accession>
<dbReference type="SMART" id="SM00407">
    <property type="entry name" value="IGc1"/>
    <property type="match status" value="1"/>
</dbReference>
<feature type="domain" description="Ig-like" evidence="6">
    <location>
        <begin position="178"/>
        <end position="269"/>
    </location>
</feature>
<keyword evidence="1" id="KW-0732">Signal</keyword>
<evidence type="ECO:0000256" key="4">
    <source>
        <dbReference type="ARBA" id="ARBA00023319"/>
    </source>
</evidence>
<dbReference type="EMBL" id="VXAH01000059">
    <property type="protein sequence ID" value="NXK32848.1"/>
    <property type="molecule type" value="Genomic_DNA"/>
</dbReference>
<dbReference type="InterPro" id="IPR003599">
    <property type="entry name" value="Ig_sub"/>
</dbReference>
<evidence type="ECO:0000313" key="7">
    <source>
        <dbReference type="EMBL" id="NXK32848.1"/>
    </source>
</evidence>
<dbReference type="SMART" id="SM00409">
    <property type="entry name" value="IG"/>
    <property type="match status" value="1"/>
</dbReference>